<proteinExistence type="predicted"/>
<dbReference type="SUPFAM" id="SSF51197">
    <property type="entry name" value="Clavaminate synthase-like"/>
    <property type="match status" value="1"/>
</dbReference>
<protein>
    <submittedName>
        <fullName evidence="2">Uncharacterized protein</fullName>
    </submittedName>
</protein>
<keyword evidence="3" id="KW-1185">Reference proteome</keyword>
<dbReference type="OrthoDB" id="4664297at2759"/>
<organism evidence="2 3">
    <name type="scientific">Saitozyma podzolica</name>
    <dbReference type="NCBI Taxonomy" id="1890683"/>
    <lineage>
        <taxon>Eukaryota</taxon>
        <taxon>Fungi</taxon>
        <taxon>Dikarya</taxon>
        <taxon>Basidiomycota</taxon>
        <taxon>Agaricomycotina</taxon>
        <taxon>Tremellomycetes</taxon>
        <taxon>Tremellales</taxon>
        <taxon>Trimorphomycetaceae</taxon>
        <taxon>Saitozyma</taxon>
    </lineage>
</organism>
<dbReference type="AlphaFoldDB" id="A0A427YRX1"/>
<comment type="caution">
    <text evidence="2">The sequence shown here is derived from an EMBL/GenBank/DDBJ whole genome shotgun (WGS) entry which is preliminary data.</text>
</comment>
<evidence type="ECO:0000313" key="2">
    <source>
        <dbReference type="EMBL" id="RSH93805.1"/>
    </source>
</evidence>
<evidence type="ECO:0000256" key="1">
    <source>
        <dbReference type="SAM" id="MobiDB-lite"/>
    </source>
</evidence>
<feature type="region of interest" description="Disordered" evidence="1">
    <location>
        <begin position="344"/>
        <end position="363"/>
    </location>
</feature>
<evidence type="ECO:0000313" key="3">
    <source>
        <dbReference type="Proteomes" id="UP000279259"/>
    </source>
</evidence>
<name>A0A427YRX1_9TREE</name>
<dbReference type="Proteomes" id="UP000279259">
    <property type="component" value="Unassembled WGS sequence"/>
</dbReference>
<dbReference type="EMBL" id="RSCD01000003">
    <property type="protein sequence ID" value="RSH93805.1"/>
    <property type="molecule type" value="Genomic_DNA"/>
</dbReference>
<gene>
    <name evidence="2" type="ORF">EHS25_006453</name>
</gene>
<dbReference type="Gene3D" id="2.60.120.620">
    <property type="entry name" value="q2cbj1_9rhob like domain"/>
    <property type="match status" value="1"/>
</dbReference>
<sequence length="363" mass="41664">MYPTRPDANSQHRERIGMTITYEHLSPEQRAHFLEHGWVKVDGGIPSDHIRAWTENAFVRLGWDEHDKSTWTDEAYHMPRHREVKHSHHMPKAWAVASELVGGKDRWDDDIFSTSGDSLIVNVGSEHTAGQRVHPRDTGNWHIDGDWFDHYLDSSDQALLTVCLYTDVVPDGGPTLICPKALPRVLQWLYDHPEGGYSNQVLVDCMKDIDEKDFVYLTGTAGDVFFGHPMMPHSKSRNHLRYFRAICNPTTTLVDPLNFNRQDPDDYSLVEQYTLRALGRWPLGLGDWHIGKERRRYQPRTQAGRDAKVAKELERLSAHAQMTGGTVDSKYLTGESFEHEKLKRYQPPDQSFFAETHQPVKAG</sequence>
<accession>A0A427YRX1</accession>
<reference evidence="2 3" key="1">
    <citation type="submission" date="2018-11" db="EMBL/GenBank/DDBJ databases">
        <title>Genome sequence of Saitozyma podzolica DSM 27192.</title>
        <authorList>
            <person name="Aliyu H."/>
            <person name="Gorte O."/>
            <person name="Ochsenreither K."/>
        </authorList>
    </citation>
    <scope>NUCLEOTIDE SEQUENCE [LARGE SCALE GENOMIC DNA]</scope>
    <source>
        <strain evidence="2 3">DSM 27192</strain>
    </source>
</reference>